<accession>A0A1I3YPB2</accession>
<dbReference type="Pfam" id="PF00175">
    <property type="entry name" value="NAD_binding_1"/>
    <property type="match status" value="1"/>
</dbReference>
<dbReference type="GO" id="GO:0019344">
    <property type="term" value="P:cysteine biosynthetic process"/>
    <property type="evidence" value="ECO:0007669"/>
    <property type="project" value="UniProtKB-KW"/>
</dbReference>
<dbReference type="Gene3D" id="1.10.15.40">
    <property type="entry name" value="Electron transport complex subunit B, putative Fe-S cluster"/>
    <property type="match status" value="1"/>
</dbReference>
<dbReference type="GO" id="GO:0010181">
    <property type="term" value="F:FMN binding"/>
    <property type="evidence" value="ECO:0007669"/>
    <property type="project" value="TreeGrafter"/>
</dbReference>
<evidence type="ECO:0000313" key="20">
    <source>
        <dbReference type="Proteomes" id="UP000198755"/>
    </source>
</evidence>
<evidence type="ECO:0000256" key="15">
    <source>
        <dbReference type="ARBA" id="ARBA00052219"/>
    </source>
</evidence>
<dbReference type="Gene3D" id="1.20.990.10">
    <property type="entry name" value="NADPH-cytochrome p450 Reductase, Chain A, domain 3"/>
    <property type="match status" value="1"/>
</dbReference>
<dbReference type="SUPFAM" id="SSF52343">
    <property type="entry name" value="Ferredoxin reductase-like, C-terminal NADP-linked domain"/>
    <property type="match status" value="1"/>
</dbReference>
<evidence type="ECO:0000256" key="8">
    <source>
        <dbReference type="ARBA" id="ARBA00022827"/>
    </source>
</evidence>
<gene>
    <name evidence="19" type="ORF">SAMN05444581_10657</name>
</gene>
<keyword evidence="14" id="KW-0028">Amino-acid biosynthesis</keyword>
<evidence type="ECO:0000259" key="18">
    <source>
        <dbReference type="PROSITE" id="PS51656"/>
    </source>
</evidence>
<evidence type="ECO:0000313" key="19">
    <source>
        <dbReference type="EMBL" id="SFK33199.1"/>
    </source>
</evidence>
<reference evidence="19 20" key="1">
    <citation type="submission" date="2016-10" db="EMBL/GenBank/DDBJ databases">
        <authorList>
            <person name="de Groot N.N."/>
        </authorList>
    </citation>
    <scope>NUCLEOTIDE SEQUENCE [LARGE SCALE GENOMIC DNA]</scope>
    <source>
        <strain evidence="19 20">NE2</strain>
    </source>
</reference>
<evidence type="ECO:0000256" key="6">
    <source>
        <dbReference type="ARBA" id="ARBA00022643"/>
    </source>
</evidence>
<keyword evidence="6" id="KW-0288">FMN</keyword>
<evidence type="ECO:0000256" key="9">
    <source>
        <dbReference type="ARBA" id="ARBA00022857"/>
    </source>
</evidence>
<keyword evidence="10" id="KW-0813">Transport</keyword>
<evidence type="ECO:0000256" key="2">
    <source>
        <dbReference type="ARBA" id="ARBA00001974"/>
    </source>
</evidence>
<sequence length="534" mass="57779">MSVLVTPPGITPMLPESAPFSDEQRAWLNGFFAGLYAPDPARDPTALAPLAEAPQEEEAPWHDPAMALDERMKLAEGLPLRRRMMAAMAQQDCGQCGYLCETYAEAIAAGAESRLNLCAPGEKQTARALKALAEELAGAPGAAAAAPQTEAPSEAASPHAATAKPGYAREAPVEISFLSRGRLNKESSEKSTYHIEFDLSGSGLEYCVGDSLGVFPRNDPALVDAVIAALHAPQDFPIAGHTLREVLLSEVSLGSAPDSLFELISYVTGGERRKKAKSLARGEDPDGDAETLDVLAAIEKFPGIRPDPEAFVESLDSLQPRLYSISSSPKADPARVSLTVDHVRYAVGARVRRGVASSWLAEDLHPGARFRAYIQRAHNFALPQSPDTPIIMVGPGTGIAPFRAFLHERRATRASGGAWLFFGHQRRDADFFYEDELGALSAEGALSKLSLAWSRDAGPKTYVQDKMREEGLELWTWLDRGGHFYICGDAKRMAADVEKALIEIVGEHGRKDPDAARAFVQQLKKTGRYQADVY</sequence>
<evidence type="ECO:0000256" key="16">
    <source>
        <dbReference type="SAM" id="MobiDB-lite"/>
    </source>
</evidence>
<comment type="cofactor">
    <cofactor evidence="1">
        <name>FMN</name>
        <dbReference type="ChEBI" id="CHEBI:58210"/>
    </cofactor>
</comment>
<keyword evidence="12" id="KW-0408">Iron</keyword>
<dbReference type="OrthoDB" id="9816402at2"/>
<dbReference type="AlphaFoldDB" id="A0A1I3YPB2"/>
<dbReference type="PANTHER" id="PTHR19384:SF128">
    <property type="entry name" value="NADPH OXIDOREDUCTASE A"/>
    <property type="match status" value="1"/>
</dbReference>
<keyword evidence="13" id="KW-0411">Iron-sulfur</keyword>
<dbReference type="PANTHER" id="PTHR19384">
    <property type="entry name" value="NITRIC OXIDE SYNTHASE-RELATED"/>
    <property type="match status" value="1"/>
</dbReference>
<evidence type="ECO:0000256" key="7">
    <source>
        <dbReference type="ARBA" id="ARBA00022723"/>
    </source>
</evidence>
<dbReference type="GO" id="GO:0046872">
    <property type="term" value="F:metal ion binding"/>
    <property type="evidence" value="ECO:0007669"/>
    <property type="project" value="UniProtKB-KW"/>
</dbReference>
<keyword evidence="7" id="KW-0479">Metal-binding</keyword>
<comment type="catalytic activity">
    <reaction evidence="15">
        <text>hydrogen sulfide + 3 NADP(+) + 3 H2O = sulfite + 3 NADPH + 4 H(+)</text>
        <dbReference type="Rhea" id="RHEA:13801"/>
        <dbReference type="ChEBI" id="CHEBI:15377"/>
        <dbReference type="ChEBI" id="CHEBI:15378"/>
        <dbReference type="ChEBI" id="CHEBI:17359"/>
        <dbReference type="ChEBI" id="CHEBI:29919"/>
        <dbReference type="ChEBI" id="CHEBI:57783"/>
        <dbReference type="ChEBI" id="CHEBI:58349"/>
        <dbReference type="EC" id="1.8.1.2"/>
    </reaction>
</comment>
<keyword evidence="9" id="KW-0521">NADP</keyword>
<dbReference type="EC" id="1.8.1.2" evidence="3"/>
<organism evidence="19 20">
    <name type="scientific">Methylocapsa palsarum</name>
    <dbReference type="NCBI Taxonomy" id="1612308"/>
    <lineage>
        <taxon>Bacteria</taxon>
        <taxon>Pseudomonadati</taxon>
        <taxon>Pseudomonadota</taxon>
        <taxon>Alphaproteobacteria</taxon>
        <taxon>Hyphomicrobiales</taxon>
        <taxon>Beijerinckiaceae</taxon>
        <taxon>Methylocapsa</taxon>
    </lineage>
</organism>
<dbReference type="Proteomes" id="UP000198755">
    <property type="component" value="Unassembled WGS sequence"/>
</dbReference>
<dbReference type="CDD" id="cd06199">
    <property type="entry name" value="SiR"/>
    <property type="match status" value="1"/>
</dbReference>
<proteinExistence type="predicted"/>
<dbReference type="EMBL" id="FOSN01000006">
    <property type="protein sequence ID" value="SFK33199.1"/>
    <property type="molecule type" value="Genomic_DNA"/>
</dbReference>
<feature type="domain" description="FAD-binding FR-type" evidence="17">
    <location>
        <begin position="170"/>
        <end position="383"/>
    </location>
</feature>
<dbReference type="InterPro" id="IPR023173">
    <property type="entry name" value="NADPH_Cyt_P450_Rdtase_alpha"/>
</dbReference>
<feature type="compositionally biased region" description="Low complexity" evidence="16">
    <location>
        <begin position="141"/>
        <end position="163"/>
    </location>
</feature>
<comment type="cofactor">
    <cofactor evidence="2">
        <name>FAD</name>
        <dbReference type="ChEBI" id="CHEBI:57692"/>
    </cofactor>
</comment>
<dbReference type="PROSITE" id="PS51656">
    <property type="entry name" value="4FE4S"/>
    <property type="match status" value="1"/>
</dbReference>
<keyword evidence="14" id="KW-0198">Cysteine biosynthesis</keyword>
<dbReference type="NCBIfam" id="NF004859">
    <property type="entry name" value="PRK06214.1"/>
    <property type="match status" value="1"/>
</dbReference>
<keyword evidence="8" id="KW-0274">FAD</keyword>
<dbReference type="STRING" id="1612308.SAMN05444581_10657"/>
<dbReference type="InterPro" id="IPR039261">
    <property type="entry name" value="FNR_nucleotide-bd"/>
</dbReference>
<keyword evidence="5" id="KW-0285">Flavoprotein</keyword>
<evidence type="ECO:0000256" key="12">
    <source>
        <dbReference type="ARBA" id="ARBA00023004"/>
    </source>
</evidence>
<keyword evidence="20" id="KW-1185">Reference proteome</keyword>
<dbReference type="PROSITE" id="PS51384">
    <property type="entry name" value="FAD_FR"/>
    <property type="match status" value="1"/>
</dbReference>
<evidence type="ECO:0000256" key="11">
    <source>
        <dbReference type="ARBA" id="ARBA00023002"/>
    </source>
</evidence>
<name>A0A1I3YPB2_9HYPH</name>
<dbReference type="GO" id="GO:0051539">
    <property type="term" value="F:4 iron, 4 sulfur cluster binding"/>
    <property type="evidence" value="ECO:0007669"/>
    <property type="project" value="UniProtKB-KW"/>
</dbReference>
<evidence type="ECO:0000256" key="13">
    <source>
        <dbReference type="ARBA" id="ARBA00023014"/>
    </source>
</evidence>
<dbReference type="GO" id="GO:0004783">
    <property type="term" value="F:sulfite reductase (NADPH) activity"/>
    <property type="evidence" value="ECO:0007669"/>
    <property type="project" value="UniProtKB-EC"/>
</dbReference>
<dbReference type="InterPro" id="IPR003097">
    <property type="entry name" value="CysJ-like_FAD-binding"/>
</dbReference>
<dbReference type="RefSeq" id="WP_091681018.1">
    <property type="nucleotide sequence ID" value="NZ_FOSN01000006.1"/>
</dbReference>
<dbReference type="Gene3D" id="2.40.30.10">
    <property type="entry name" value="Translation factors"/>
    <property type="match status" value="1"/>
</dbReference>
<dbReference type="PRINTS" id="PR00371">
    <property type="entry name" value="FPNCR"/>
</dbReference>
<dbReference type="SUPFAM" id="SSF63380">
    <property type="entry name" value="Riboflavin synthase domain-like"/>
    <property type="match status" value="1"/>
</dbReference>
<keyword evidence="4" id="KW-0004">4Fe-4S</keyword>
<evidence type="ECO:0000256" key="4">
    <source>
        <dbReference type="ARBA" id="ARBA00022485"/>
    </source>
</evidence>
<evidence type="ECO:0000256" key="10">
    <source>
        <dbReference type="ARBA" id="ARBA00022982"/>
    </source>
</evidence>
<dbReference type="Gene3D" id="3.40.50.80">
    <property type="entry name" value="Nucleotide-binding domain of ferredoxin-NADP reductase (FNR) module"/>
    <property type="match status" value="1"/>
</dbReference>
<dbReference type="InterPro" id="IPR007202">
    <property type="entry name" value="4Fe-4S_dom"/>
</dbReference>
<evidence type="ECO:0000256" key="14">
    <source>
        <dbReference type="ARBA" id="ARBA00023192"/>
    </source>
</evidence>
<keyword evidence="10" id="KW-0249">Electron transport</keyword>
<feature type="domain" description="4Fe-4S" evidence="18">
    <location>
        <begin position="76"/>
        <end position="135"/>
    </location>
</feature>
<protein>
    <recommendedName>
        <fullName evidence="3">assimilatory sulfite reductase (NADPH)</fullName>
        <ecNumber evidence="3">1.8.1.2</ecNumber>
    </recommendedName>
</protein>
<feature type="region of interest" description="Disordered" evidence="16">
    <location>
        <begin position="141"/>
        <end position="165"/>
    </location>
</feature>
<dbReference type="Pfam" id="PF00667">
    <property type="entry name" value="FAD_binding_1"/>
    <property type="match status" value="1"/>
</dbReference>
<evidence type="ECO:0000259" key="17">
    <source>
        <dbReference type="PROSITE" id="PS51384"/>
    </source>
</evidence>
<evidence type="ECO:0000256" key="3">
    <source>
        <dbReference type="ARBA" id="ARBA00012604"/>
    </source>
</evidence>
<dbReference type="InterPro" id="IPR017938">
    <property type="entry name" value="Riboflavin_synthase-like_b-brl"/>
</dbReference>
<evidence type="ECO:0000256" key="5">
    <source>
        <dbReference type="ARBA" id="ARBA00022630"/>
    </source>
</evidence>
<dbReference type="InterPro" id="IPR017927">
    <property type="entry name" value="FAD-bd_FR_type"/>
</dbReference>
<keyword evidence="11" id="KW-0560">Oxidoreductase</keyword>
<dbReference type="InterPro" id="IPR001709">
    <property type="entry name" value="Flavoprot_Pyr_Nucl_cyt_Rdtase"/>
</dbReference>
<dbReference type="GO" id="GO:0005829">
    <property type="term" value="C:cytosol"/>
    <property type="evidence" value="ECO:0007669"/>
    <property type="project" value="TreeGrafter"/>
</dbReference>
<evidence type="ECO:0000256" key="1">
    <source>
        <dbReference type="ARBA" id="ARBA00001917"/>
    </source>
</evidence>
<dbReference type="GO" id="GO:0050660">
    <property type="term" value="F:flavin adenine dinucleotide binding"/>
    <property type="evidence" value="ECO:0007669"/>
    <property type="project" value="TreeGrafter"/>
</dbReference>
<dbReference type="InterPro" id="IPR001433">
    <property type="entry name" value="OxRdtase_FAD/NAD-bd"/>
</dbReference>
<dbReference type="FunFam" id="3.40.50.80:FF:000001">
    <property type="entry name" value="NADPH--cytochrome P450 reductase 1"/>
    <property type="match status" value="1"/>
</dbReference>